<feature type="signal peptide" evidence="4">
    <location>
        <begin position="1"/>
        <end position="25"/>
    </location>
</feature>
<sequence>MSSFTIMKSLLFLYFLVVLPKGVFLDVQLTSSGPGMLRPGGTLNLLCRVKGFSISTRYYDWNWIRQPPGKGLEWVAQIYPYSGGKGYAPSLMSRSTISSDTSKNEFSLQLSSVTLEDSAVYFCVRRDTCNTFTGEAKISKADGMLGVLLAEITLIQSADKEMKPEQTLSLTCTISGLPIATEHMYWQWFQQLIGKAPKWMGWIYPLSGAKYTDEALQGRIVLSADKSKNEVYLQLSSLTFEDSAMYYCTRDTQ</sequence>
<evidence type="ECO:0000313" key="7">
    <source>
        <dbReference type="Proteomes" id="UP000826234"/>
    </source>
</evidence>
<feature type="domain" description="Ig-like" evidence="5">
    <location>
        <begin position="20"/>
        <end position="139"/>
    </location>
</feature>
<dbReference type="InterPro" id="IPR007110">
    <property type="entry name" value="Ig-like_dom"/>
</dbReference>
<dbReference type="InterPro" id="IPR003599">
    <property type="entry name" value="Ig_sub"/>
</dbReference>
<protein>
    <recommendedName>
        <fullName evidence="5">Ig-like domain-containing protein</fullName>
    </recommendedName>
</protein>
<reference evidence="6 7" key="1">
    <citation type="journal article" date="2022" name="Gigascience">
        <title>A chromosome-level genome assembly and annotation of the desert horned lizard, Phrynosoma platyrhinos, provides insight into chromosomal rearrangements among reptiles.</title>
        <authorList>
            <person name="Koochekian N."/>
            <person name="Ascanio A."/>
            <person name="Farleigh K."/>
            <person name="Card D.C."/>
            <person name="Schield D.R."/>
            <person name="Castoe T.A."/>
            <person name="Jezkova T."/>
        </authorList>
    </citation>
    <scope>NUCLEOTIDE SEQUENCE [LARGE SCALE GENOMIC DNA]</scope>
    <source>
        <strain evidence="6">NK-2021</strain>
    </source>
</reference>
<dbReference type="Gene3D" id="2.60.40.10">
    <property type="entry name" value="Immunoglobulins"/>
    <property type="match status" value="2"/>
</dbReference>
<keyword evidence="1" id="KW-0391">Immunity</keyword>
<evidence type="ECO:0000259" key="5">
    <source>
        <dbReference type="PROSITE" id="PS50835"/>
    </source>
</evidence>
<accession>A0ABQ7T9K2</accession>
<dbReference type="PANTHER" id="PTHR23266">
    <property type="entry name" value="IMMUNOGLOBULIN HEAVY CHAIN"/>
    <property type="match status" value="1"/>
</dbReference>
<dbReference type="SMART" id="SM00406">
    <property type="entry name" value="IGv"/>
    <property type="match status" value="2"/>
</dbReference>
<evidence type="ECO:0000313" key="6">
    <source>
        <dbReference type="EMBL" id="KAH0626212.1"/>
    </source>
</evidence>
<keyword evidence="7" id="KW-1185">Reference proteome</keyword>
<dbReference type="InterPro" id="IPR036179">
    <property type="entry name" value="Ig-like_dom_sf"/>
</dbReference>
<keyword evidence="2" id="KW-1064">Adaptive immunity</keyword>
<dbReference type="InterPro" id="IPR013783">
    <property type="entry name" value="Ig-like_fold"/>
</dbReference>
<evidence type="ECO:0000256" key="2">
    <source>
        <dbReference type="ARBA" id="ARBA00023130"/>
    </source>
</evidence>
<dbReference type="Pfam" id="PF07686">
    <property type="entry name" value="V-set"/>
    <property type="match status" value="2"/>
</dbReference>
<feature type="chain" id="PRO_5047325877" description="Ig-like domain-containing protein" evidence="4">
    <location>
        <begin position="26"/>
        <end position="253"/>
    </location>
</feature>
<dbReference type="Proteomes" id="UP000826234">
    <property type="component" value="Unassembled WGS sequence"/>
</dbReference>
<dbReference type="InterPro" id="IPR013106">
    <property type="entry name" value="Ig_V-set"/>
</dbReference>
<organism evidence="6 7">
    <name type="scientific">Phrynosoma platyrhinos</name>
    <name type="common">Desert horned lizard</name>
    <dbReference type="NCBI Taxonomy" id="52577"/>
    <lineage>
        <taxon>Eukaryota</taxon>
        <taxon>Metazoa</taxon>
        <taxon>Chordata</taxon>
        <taxon>Craniata</taxon>
        <taxon>Vertebrata</taxon>
        <taxon>Euteleostomi</taxon>
        <taxon>Lepidosauria</taxon>
        <taxon>Squamata</taxon>
        <taxon>Bifurcata</taxon>
        <taxon>Unidentata</taxon>
        <taxon>Episquamata</taxon>
        <taxon>Toxicofera</taxon>
        <taxon>Iguania</taxon>
        <taxon>Phrynosomatidae</taxon>
        <taxon>Phrynosomatinae</taxon>
        <taxon>Phrynosoma</taxon>
    </lineage>
</organism>
<evidence type="ECO:0000256" key="4">
    <source>
        <dbReference type="SAM" id="SignalP"/>
    </source>
</evidence>
<keyword evidence="4" id="KW-0732">Signal</keyword>
<dbReference type="PROSITE" id="PS50835">
    <property type="entry name" value="IG_LIKE"/>
    <property type="match status" value="2"/>
</dbReference>
<name>A0ABQ7T9K2_PHRPL</name>
<proteinExistence type="predicted"/>
<dbReference type="SMART" id="SM00409">
    <property type="entry name" value="IG"/>
    <property type="match status" value="2"/>
</dbReference>
<keyword evidence="3" id="KW-1280">Immunoglobulin</keyword>
<dbReference type="InterPro" id="IPR050199">
    <property type="entry name" value="IgHV"/>
</dbReference>
<comment type="caution">
    <text evidence="6">The sequence shown here is derived from an EMBL/GenBank/DDBJ whole genome shotgun (WGS) entry which is preliminary data.</text>
</comment>
<evidence type="ECO:0000256" key="3">
    <source>
        <dbReference type="ARBA" id="ARBA00043265"/>
    </source>
</evidence>
<dbReference type="EMBL" id="JAIPUX010000521">
    <property type="protein sequence ID" value="KAH0626212.1"/>
    <property type="molecule type" value="Genomic_DNA"/>
</dbReference>
<feature type="domain" description="Ig-like" evidence="5">
    <location>
        <begin position="150"/>
        <end position="253"/>
    </location>
</feature>
<dbReference type="SUPFAM" id="SSF48726">
    <property type="entry name" value="Immunoglobulin"/>
    <property type="match status" value="2"/>
</dbReference>
<gene>
    <name evidence="6" type="ORF">JD844_001049</name>
</gene>
<evidence type="ECO:0000256" key="1">
    <source>
        <dbReference type="ARBA" id="ARBA00022859"/>
    </source>
</evidence>